<feature type="domain" description="Terminal beta-(1-&gt;2)-arabinofuranosyltransferase C-terminal" evidence="2">
    <location>
        <begin position="441"/>
        <end position="622"/>
    </location>
</feature>
<dbReference type="AlphaFoldDB" id="A0A1X7IYF1"/>
<feature type="transmembrane region" description="Helical" evidence="1">
    <location>
        <begin position="375"/>
        <end position="393"/>
    </location>
</feature>
<dbReference type="EMBL" id="FXAR01000003">
    <property type="protein sequence ID" value="SMG20209.1"/>
    <property type="molecule type" value="Genomic_DNA"/>
</dbReference>
<feature type="transmembrane region" description="Helical" evidence="1">
    <location>
        <begin position="154"/>
        <end position="172"/>
    </location>
</feature>
<feature type="transmembrane region" description="Helical" evidence="1">
    <location>
        <begin position="321"/>
        <end position="339"/>
    </location>
</feature>
<dbReference type="Pfam" id="PF26371">
    <property type="entry name" value="AftB_C"/>
    <property type="match status" value="1"/>
</dbReference>
<dbReference type="RefSeq" id="WP_085549214.1">
    <property type="nucleotide sequence ID" value="NZ_FXAR01000003.1"/>
</dbReference>
<sequence>MTTAAGVSGQPARTRPTLTLWSGVGAALLLAVLAFIGGWRRRWMSDDGLIVLRTVRNLLAGNGPVFNAGERVEANTSTLWQYLIYLVALVSDARLEVIATWLALIFTTLALGIGAWGTALLYRRRATLLLIPAGGLVYLALPPARDFATSGLEWGLSLLWISGLWWLLVSWAQREPRVGKHSTGPAPDRITYVLAFWAGISWLVRPELALYGGLAGLLLLVAATSWRQRALILAVALPVPAGYQIFRMGYYGLLTPHTAVAKSAGDAEWASGWNYVQDLADPYLLWLALALLVALGAVTLWRVSASAPERVTGRARLRTPVAVTTLILVAGTIHVLYVLRVGGDFMHGRMLLLPLFALLLPVALVPLSDLRNTSMRWDAITAVGLAAVCWWSVSTTLTGHPIDWETDYEELGIVDERDFWTYATFRDQNDPPMFATDFLTAKAMNHYPEVMEQAMEEDAGLMTMFLLNEEEFSWTTAPRIPREFTDGDPTGLVGQPPTVFHINLGMTSMNAPLEMRVLDTVGLTTPLAARQPRDPDARVGHDKWLPFSWQAADTSLHLDFLPPWYDPEETGRAREALQTPALAALMASYREPMSMDRFLRNIRFALTDGRTLEFSLDPEEVLAEFGPPTPGIRLAWENDISPEVPR</sequence>
<accession>A0A1X7IYF1</accession>
<evidence type="ECO:0000259" key="2">
    <source>
        <dbReference type="Pfam" id="PF26371"/>
    </source>
</evidence>
<keyword evidence="1" id="KW-0812">Transmembrane</keyword>
<dbReference type="InterPro" id="IPR058983">
    <property type="entry name" value="AftB_C"/>
</dbReference>
<feature type="transmembrane region" description="Helical" evidence="1">
    <location>
        <begin position="98"/>
        <end position="119"/>
    </location>
</feature>
<feature type="transmembrane region" description="Helical" evidence="1">
    <location>
        <begin position="20"/>
        <end position="39"/>
    </location>
</feature>
<dbReference type="GO" id="GO:0016740">
    <property type="term" value="F:transferase activity"/>
    <property type="evidence" value="ECO:0007669"/>
    <property type="project" value="UniProtKB-KW"/>
</dbReference>
<dbReference type="Proteomes" id="UP000193309">
    <property type="component" value="Unassembled WGS sequence"/>
</dbReference>
<feature type="transmembrane region" description="Helical" evidence="1">
    <location>
        <begin position="351"/>
        <end position="368"/>
    </location>
</feature>
<dbReference type="InterPro" id="IPR048243">
    <property type="entry name" value="AftB-like"/>
</dbReference>
<dbReference type="STRING" id="1610489.SAMN06295981_1069"/>
<name>A0A1X7IYF1_9CORY</name>
<feature type="transmembrane region" description="Helical" evidence="1">
    <location>
        <begin position="125"/>
        <end position="142"/>
    </location>
</feature>
<keyword evidence="4" id="KW-1185">Reference proteome</keyword>
<evidence type="ECO:0000313" key="3">
    <source>
        <dbReference type="EMBL" id="SMG20209.1"/>
    </source>
</evidence>
<keyword evidence="1" id="KW-1133">Transmembrane helix</keyword>
<feature type="transmembrane region" description="Helical" evidence="1">
    <location>
        <begin position="192"/>
        <end position="223"/>
    </location>
</feature>
<organism evidence="3 4">
    <name type="scientific">Corynebacterium pollutisoli</name>
    <dbReference type="NCBI Taxonomy" id="1610489"/>
    <lineage>
        <taxon>Bacteria</taxon>
        <taxon>Bacillati</taxon>
        <taxon>Actinomycetota</taxon>
        <taxon>Actinomycetes</taxon>
        <taxon>Mycobacteriales</taxon>
        <taxon>Corynebacteriaceae</taxon>
        <taxon>Corynebacterium</taxon>
    </lineage>
</organism>
<evidence type="ECO:0000313" key="4">
    <source>
        <dbReference type="Proteomes" id="UP000193309"/>
    </source>
</evidence>
<protein>
    <submittedName>
        <fullName evidence="3">Arabinofuranosyltransferase</fullName>
    </submittedName>
</protein>
<proteinExistence type="predicted"/>
<dbReference type="NCBIfam" id="NF041480">
    <property type="entry name" value="flag_mot_ctl_ZomB"/>
    <property type="match status" value="1"/>
</dbReference>
<keyword evidence="3" id="KW-0808">Transferase</keyword>
<keyword evidence="1" id="KW-0472">Membrane</keyword>
<feature type="transmembrane region" description="Helical" evidence="1">
    <location>
        <begin position="230"/>
        <end position="246"/>
    </location>
</feature>
<gene>
    <name evidence="3" type="ORF">SAMN06295981_1069</name>
</gene>
<evidence type="ECO:0000256" key="1">
    <source>
        <dbReference type="SAM" id="Phobius"/>
    </source>
</evidence>
<reference evidence="4" key="1">
    <citation type="submission" date="2017-04" db="EMBL/GenBank/DDBJ databases">
        <authorList>
            <person name="Varghese N."/>
            <person name="Submissions S."/>
        </authorList>
    </citation>
    <scope>NUCLEOTIDE SEQUENCE [LARGE SCALE GENOMIC DNA]</scope>
    <source>
        <strain evidence="4">VDS</strain>
    </source>
</reference>
<feature type="transmembrane region" description="Helical" evidence="1">
    <location>
        <begin position="283"/>
        <end position="301"/>
    </location>
</feature>